<dbReference type="EMBL" id="ML119066">
    <property type="protein sequence ID" value="ROT34735.1"/>
    <property type="molecule type" value="Genomic_DNA"/>
</dbReference>
<feature type="signal peptide" evidence="1">
    <location>
        <begin position="1"/>
        <end position="18"/>
    </location>
</feature>
<accession>A0A3N2PJN3</accession>
<dbReference type="GeneID" id="39579471"/>
<organism evidence="2 3">
    <name type="scientific">Sodiomyces alkalinus (strain CBS 110278 / VKM F-3762 / F11)</name>
    <name type="common">Alkaliphilic filamentous fungus</name>
    <dbReference type="NCBI Taxonomy" id="1314773"/>
    <lineage>
        <taxon>Eukaryota</taxon>
        <taxon>Fungi</taxon>
        <taxon>Dikarya</taxon>
        <taxon>Ascomycota</taxon>
        <taxon>Pezizomycotina</taxon>
        <taxon>Sordariomycetes</taxon>
        <taxon>Hypocreomycetidae</taxon>
        <taxon>Glomerellales</taxon>
        <taxon>Plectosphaerellaceae</taxon>
        <taxon>Sodiomyces</taxon>
    </lineage>
</organism>
<name>A0A3N2PJN3_SODAK</name>
<evidence type="ECO:0000256" key="1">
    <source>
        <dbReference type="SAM" id="SignalP"/>
    </source>
</evidence>
<protein>
    <submittedName>
        <fullName evidence="2">Uncharacterized protein</fullName>
    </submittedName>
</protein>
<dbReference type="RefSeq" id="XP_028462541.1">
    <property type="nucleotide sequence ID" value="XM_028610993.1"/>
</dbReference>
<dbReference type="Proteomes" id="UP000272025">
    <property type="component" value="Unassembled WGS sequence"/>
</dbReference>
<dbReference type="AlphaFoldDB" id="A0A3N2PJN3"/>
<proteinExistence type="predicted"/>
<evidence type="ECO:0000313" key="2">
    <source>
        <dbReference type="EMBL" id="ROT34735.1"/>
    </source>
</evidence>
<keyword evidence="3" id="KW-1185">Reference proteome</keyword>
<keyword evidence="1" id="KW-0732">Signal</keyword>
<evidence type="ECO:0000313" key="3">
    <source>
        <dbReference type="Proteomes" id="UP000272025"/>
    </source>
</evidence>
<gene>
    <name evidence="2" type="ORF">SODALDRAFT_329607</name>
</gene>
<feature type="chain" id="PRO_5018223115" evidence="1">
    <location>
        <begin position="19"/>
        <end position="185"/>
    </location>
</feature>
<sequence length="185" mass="20262">MKLAIAATIATISAVALSQPTATGDWDPMPTRGPCGPQIEASCPANELCVPTWSACVEYLPHCELHCMRVTPLRIRPGDPPPPPGPPVDPIRYLRCRPDSTDGCPEETTCIIDTRTDSYPPDPSLTGICIPLENIERCNPNEEQPCDQWWFDCFEPADDLPEEPCTREPGNICNGICISGGLWPY</sequence>
<reference evidence="2 3" key="1">
    <citation type="journal article" date="2018" name="Mol. Ecol.">
        <title>The obligate alkalophilic soda-lake fungus Sodiomyces alkalinus has shifted to a protein diet.</title>
        <authorList>
            <person name="Grum-Grzhimaylo A.A."/>
            <person name="Falkoski D.L."/>
            <person name="van den Heuvel J."/>
            <person name="Valero-Jimenez C.A."/>
            <person name="Min B."/>
            <person name="Choi I.G."/>
            <person name="Lipzen A."/>
            <person name="Daum C.G."/>
            <person name="Aanen D.K."/>
            <person name="Tsang A."/>
            <person name="Henrissat B."/>
            <person name="Bilanenko E.N."/>
            <person name="de Vries R.P."/>
            <person name="van Kan J.A.L."/>
            <person name="Grigoriev I.V."/>
            <person name="Debets A.J.M."/>
        </authorList>
    </citation>
    <scope>NUCLEOTIDE SEQUENCE [LARGE SCALE GENOMIC DNA]</scope>
    <source>
        <strain evidence="2 3">F11</strain>
    </source>
</reference>